<dbReference type="OrthoDB" id="6088948at2"/>
<dbReference type="Proteomes" id="UP000077659">
    <property type="component" value="Unassembled WGS sequence"/>
</dbReference>
<dbReference type="EMBL" id="LXNG01000018">
    <property type="protein sequence ID" value="OAG67276.1"/>
    <property type="molecule type" value="Genomic_DNA"/>
</dbReference>
<dbReference type="InterPro" id="IPR027444">
    <property type="entry name" value="H-NS_C_dom"/>
</dbReference>
<dbReference type="Gene3D" id="3.30.160.510">
    <property type="entry name" value="Histone-like nucleoid-structuring protein H-NS"/>
    <property type="match status" value="1"/>
</dbReference>
<name>A0A1A9MBM6_9XANT</name>
<protein>
    <submittedName>
        <fullName evidence="3">H-NS family nucleoid-associated regulatory protein</fullName>
    </submittedName>
    <submittedName>
        <fullName evidence="4">Histone-like nucleoid-structuring protein</fullName>
    </submittedName>
</protein>
<reference evidence="3 6" key="2">
    <citation type="submission" date="2023-12" db="EMBL/GenBank/DDBJ databases">
        <title>Genome sequencing of Xanthomonas floridensis.</title>
        <authorList>
            <person name="Greer S."/>
            <person name="Harrison J."/>
            <person name="Grant M."/>
            <person name="Vicente J."/>
            <person name="Studholme D."/>
        </authorList>
    </citation>
    <scope>NUCLEOTIDE SEQUENCE [LARGE SCALE GENOMIC DNA]</scope>
    <source>
        <strain evidence="3 6">WHRI 8848</strain>
    </source>
</reference>
<dbReference type="EMBL" id="JAYFSO010000005">
    <property type="protein sequence ID" value="MEA5123470.1"/>
    <property type="molecule type" value="Genomic_DNA"/>
</dbReference>
<dbReference type="RefSeq" id="WP_064509191.1">
    <property type="nucleotide sequence ID" value="NZ_JAYFSN010000021.1"/>
</dbReference>
<keyword evidence="6" id="KW-1185">Reference proteome</keyword>
<dbReference type="AlphaFoldDB" id="A0A1A9MBM6"/>
<proteinExistence type="predicted"/>
<dbReference type="GO" id="GO:0003677">
    <property type="term" value="F:DNA binding"/>
    <property type="evidence" value="ECO:0007669"/>
    <property type="project" value="InterPro"/>
</dbReference>
<sequence>MTTASLSALAAAKEKLAEEIRKLEEQEAQLRQQQSSEAYSEIVKLLDQYTEHFSAKQKSEIAALIGADVVKPKKAASTRKEVAPKYWLPHNQETWSGRGRPPKAFTIWQGSASYKEWKAKHPDEKFPKYPG</sequence>
<evidence type="ECO:0000256" key="1">
    <source>
        <dbReference type="SAM" id="Coils"/>
    </source>
</evidence>
<organism evidence="4 5">
    <name type="scientific">Xanthomonas floridensis</name>
    <dbReference type="NCBI Taxonomy" id="1843580"/>
    <lineage>
        <taxon>Bacteria</taxon>
        <taxon>Pseudomonadati</taxon>
        <taxon>Pseudomonadota</taxon>
        <taxon>Gammaproteobacteria</taxon>
        <taxon>Lysobacterales</taxon>
        <taxon>Lysobacteraceae</taxon>
        <taxon>Xanthomonas</taxon>
    </lineage>
</organism>
<evidence type="ECO:0000313" key="3">
    <source>
        <dbReference type="EMBL" id="MEA5123470.1"/>
    </source>
</evidence>
<dbReference type="Proteomes" id="UP001303614">
    <property type="component" value="Unassembled WGS sequence"/>
</dbReference>
<feature type="coiled-coil region" evidence="1">
    <location>
        <begin position="6"/>
        <end position="36"/>
    </location>
</feature>
<evidence type="ECO:0000313" key="4">
    <source>
        <dbReference type="EMBL" id="OAG67276.1"/>
    </source>
</evidence>
<feature type="domain" description="DNA-binding protein H-NS-like C-terminal" evidence="2">
    <location>
        <begin position="76"/>
        <end position="119"/>
    </location>
</feature>
<gene>
    <name evidence="4" type="ORF">A7D17_17980</name>
    <name evidence="3" type="ORF">VB146_06235</name>
</gene>
<evidence type="ECO:0000313" key="5">
    <source>
        <dbReference type="Proteomes" id="UP000077659"/>
    </source>
</evidence>
<comment type="caution">
    <text evidence="4">The sequence shown here is derived from an EMBL/GenBank/DDBJ whole genome shotgun (WGS) entry which is preliminary data.</text>
</comment>
<accession>A0A1A9MBM6</accession>
<dbReference type="Pfam" id="PF00816">
    <property type="entry name" value="Histone_HNS"/>
    <property type="match status" value="1"/>
</dbReference>
<dbReference type="SUPFAM" id="SSF81273">
    <property type="entry name" value="H-NS histone-like proteins"/>
    <property type="match status" value="1"/>
</dbReference>
<keyword evidence="1" id="KW-0175">Coiled coil</keyword>
<evidence type="ECO:0000259" key="2">
    <source>
        <dbReference type="SMART" id="SM00528"/>
    </source>
</evidence>
<dbReference type="SMART" id="SM00528">
    <property type="entry name" value="HNS"/>
    <property type="match status" value="1"/>
</dbReference>
<evidence type="ECO:0000313" key="6">
    <source>
        <dbReference type="Proteomes" id="UP001303614"/>
    </source>
</evidence>
<reference evidence="4 5" key="1">
    <citation type="submission" date="2016-05" db="EMBL/GenBank/DDBJ databases">
        <title>Pathogenic, phenotypic and molecular characterisation of Xanthomonas nasturtii sp. nov. and Xanthomonas floridensis sp. nov., new species of Xanthomonas associated with watercress production in Florida.</title>
        <authorList>
            <person name="Vicente J.G."/>
            <person name="Rothwell S."/>
            <person name="Holub E.B."/>
            <person name="Studholme D.J."/>
        </authorList>
    </citation>
    <scope>NUCLEOTIDE SEQUENCE [LARGE SCALE GENOMIC DNA]</scope>
    <source>
        <strain evidence="4 5">WHRI 8848</strain>
    </source>
</reference>